<gene>
    <name evidence="1" type="ORF">ACFO5I_02830</name>
</gene>
<dbReference type="Proteomes" id="UP001595969">
    <property type="component" value="Unassembled WGS sequence"/>
</dbReference>
<comment type="caution">
    <text evidence="1">The sequence shown here is derived from an EMBL/GenBank/DDBJ whole genome shotgun (WGS) entry which is preliminary data.</text>
</comment>
<protein>
    <submittedName>
        <fullName evidence="1">Uncharacterized protein</fullName>
    </submittedName>
</protein>
<accession>A0ABV9MVN1</accession>
<proteinExistence type="predicted"/>
<dbReference type="RefSeq" id="WP_204655022.1">
    <property type="nucleotide sequence ID" value="NZ_JAFBFD010000051.1"/>
</dbReference>
<keyword evidence="2" id="KW-1185">Reference proteome</keyword>
<evidence type="ECO:0000313" key="1">
    <source>
        <dbReference type="EMBL" id="MFC4718678.1"/>
    </source>
</evidence>
<reference evidence="2" key="1">
    <citation type="journal article" date="2019" name="Int. J. Syst. Evol. Microbiol.">
        <title>The Global Catalogue of Microorganisms (GCM) 10K type strain sequencing project: providing services to taxonomists for standard genome sequencing and annotation.</title>
        <authorList>
            <consortium name="The Broad Institute Genomics Platform"/>
            <consortium name="The Broad Institute Genome Sequencing Center for Infectious Disease"/>
            <person name="Wu L."/>
            <person name="Ma J."/>
        </authorList>
    </citation>
    <scope>NUCLEOTIDE SEQUENCE [LARGE SCALE GENOMIC DNA]</scope>
    <source>
        <strain evidence="2">CGMCC 1.19032</strain>
    </source>
</reference>
<sequence>MLFLLFKTQLNQWFSWILDVSSFSNSQIYPQLTCADFDQLVGLKINPENRWIKKAAGQD</sequence>
<organism evidence="1 2">
    <name type="scientific">Enterococcus lemanii</name>
    <dbReference type="NCBI Taxonomy" id="1159752"/>
    <lineage>
        <taxon>Bacteria</taxon>
        <taxon>Bacillati</taxon>
        <taxon>Bacillota</taxon>
        <taxon>Bacilli</taxon>
        <taxon>Lactobacillales</taxon>
        <taxon>Enterococcaceae</taxon>
        <taxon>Enterococcus</taxon>
    </lineage>
</organism>
<evidence type="ECO:0000313" key="2">
    <source>
        <dbReference type="Proteomes" id="UP001595969"/>
    </source>
</evidence>
<name>A0ABV9MVN1_9ENTE</name>
<dbReference type="EMBL" id="JBHSGS010000015">
    <property type="protein sequence ID" value="MFC4718678.1"/>
    <property type="molecule type" value="Genomic_DNA"/>
</dbReference>